<feature type="compositionally biased region" description="Low complexity" evidence="4">
    <location>
        <begin position="186"/>
        <end position="201"/>
    </location>
</feature>
<keyword evidence="7" id="KW-1185">Reference proteome</keyword>
<sequence>MTPNYAAWSKEDLIARITDIEQRLGRAPSHRKPIPSPTGGRPFHFEHHPRRKIAVKFCYSGWEYNGLAFQDDPTPLPTVEEVLFRAFAKARLVDTQAGLDGCGWERCGRTDVGVSAAGQVVSLWVRSAFSGLDAQAPAHRQLEEDEPPRDVQNTNHKSLKVTTDPDGDDSALQSSEGTSDPDDDSTLLFSDLLDASPSSTPADPPPPPDHEFHYVSILNCILPPTIRVFAWSPVSPAFSARFNCRHRHYKYFFTSHGLDIPHMQQAADYLVGEYDFRNLCKLDPAKQITDFRRRILSAQINRVSPSPQPYPDSGVEGAGDNDQLYVLDLVGNAFLYHQVRHIMAALFLVGTGLEPPSIIPTLTNVDGSESSRTGLDLPIVDRKPEYQMADALPLMLWDCAFDDADVKWQDHSNGNNLNNNIDDESRGNGEKHSGTGLIRQLHSVCQRSLIHCALEGHFLSAAAQYHPQPPQYFPFSQTGLSTSTIPRLPNNNPPVIGVPLGGGTYRRGVKYVPLISRKRLDHVTVANERWRNGKGSRRVEMRKTGVVAGDGDE</sequence>
<dbReference type="InterPro" id="IPR020097">
    <property type="entry name" value="PsdUridine_synth_TruA_a/b_dom"/>
</dbReference>
<dbReference type="GO" id="GO:0005737">
    <property type="term" value="C:cytoplasm"/>
    <property type="evidence" value="ECO:0007669"/>
    <property type="project" value="TreeGrafter"/>
</dbReference>
<dbReference type="HOGENOM" id="CLU_014673_2_2_1"/>
<name>A0A0C3AKJ3_9AGAM</name>
<gene>
    <name evidence="6" type="ORF">SCLCIDRAFT_1212185</name>
</gene>
<evidence type="ECO:0000256" key="4">
    <source>
        <dbReference type="SAM" id="MobiDB-lite"/>
    </source>
</evidence>
<reference evidence="7" key="2">
    <citation type="submission" date="2015-01" db="EMBL/GenBank/DDBJ databases">
        <title>Evolutionary Origins and Diversification of the Mycorrhizal Mutualists.</title>
        <authorList>
            <consortium name="DOE Joint Genome Institute"/>
            <consortium name="Mycorrhizal Genomics Consortium"/>
            <person name="Kohler A."/>
            <person name="Kuo A."/>
            <person name="Nagy L.G."/>
            <person name="Floudas D."/>
            <person name="Copeland A."/>
            <person name="Barry K.W."/>
            <person name="Cichocki N."/>
            <person name="Veneault-Fourrey C."/>
            <person name="LaButti K."/>
            <person name="Lindquist E.A."/>
            <person name="Lipzen A."/>
            <person name="Lundell T."/>
            <person name="Morin E."/>
            <person name="Murat C."/>
            <person name="Riley R."/>
            <person name="Ohm R."/>
            <person name="Sun H."/>
            <person name="Tunlid A."/>
            <person name="Henrissat B."/>
            <person name="Grigoriev I.V."/>
            <person name="Hibbett D.S."/>
            <person name="Martin F."/>
        </authorList>
    </citation>
    <scope>NUCLEOTIDE SEQUENCE [LARGE SCALE GENOMIC DNA]</scope>
    <source>
        <strain evidence="7">Foug A</strain>
    </source>
</reference>
<dbReference type="OrthoDB" id="25767at2759"/>
<dbReference type="InterPro" id="IPR020103">
    <property type="entry name" value="PsdUridine_synth_cat_dom_sf"/>
</dbReference>
<feature type="domain" description="Pseudouridine synthase I TruA alpha/beta" evidence="5">
    <location>
        <begin position="266"/>
        <end position="402"/>
    </location>
</feature>
<keyword evidence="3" id="KW-0413">Isomerase</keyword>
<dbReference type="PANTHER" id="PTHR11142">
    <property type="entry name" value="PSEUDOURIDYLATE SYNTHASE"/>
    <property type="match status" value="1"/>
</dbReference>
<dbReference type="GO" id="GO:1990481">
    <property type="term" value="P:mRNA pseudouridine synthesis"/>
    <property type="evidence" value="ECO:0007669"/>
    <property type="project" value="TreeGrafter"/>
</dbReference>
<dbReference type="GO" id="GO:0009982">
    <property type="term" value="F:pseudouridine synthase activity"/>
    <property type="evidence" value="ECO:0007669"/>
    <property type="project" value="InterPro"/>
</dbReference>
<accession>A0A0C3AKJ3</accession>
<dbReference type="EMBL" id="KN822022">
    <property type="protein sequence ID" value="KIM65467.1"/>
    <property type="molecule type" value="Genomic_DNA"/>
</dbReference>
<dbReference type="AlphaFoldDB" id="A0A0C3AKJ3"/>
<dbReference type="GO" id="GO:0003723">
    <property type="term" value="F:RNA binding"/>
    <property type="evidence" value="ECO:0007669"/>
    <property type="project" value="InterPro"/>
</dbReference>
<dbReference type="PANTHER" id="PTHR11142:SF5">
    <property type="entry name" value="TRNA PSEUDOURIDINE(38_39) SYNTHASE"/>
    <property type="match status" value="1"/>
</dbReference>
<dbReference type="Proteomes" id="UP000053989">
    <property type="component" value="Unassembled WGS sequence"/>
</dbReference>
<dbReference type="InterPro" id="IPR020094">
    <property type="entry name" value="TruA/RsuA/RluB/E/F_N"/>
</dbReference>
<dbReference type="InterPro" id="IPR020095">
    <property type="entry name" value="PsdUridine_synth_TruA_C"/>
</dbReference>
<dbReference type="GO" id="GO:0031119">
    <property type="term" value="P:tRNA pseudouridine synthesis"/>
    <property type="evidence" value="ECO:0007669"/>
    <property type="project" value="TreeGrafter"/>
</dbReference>
<organism evidence="6 7">
    <name type="scientific">Scleroderma citrinum Foug A</name>
    <dbReference type="NCBI Taxonomy" id="1036808"/>
    <lineage>
        <taxon>Eukaryota</taxon>
        <taxon>Fungi</taxon>
        <taxon>Dikarya</taxon>
        <taxon>Basidiomycota</taxon>
        <taxon>Agaricomycotina</taxon>
        <taxon>Agaricomycetes</taxon>
        <taxon>Agaricomycetidae</taxon>
        <taxon>Boletales</taxon>
        <taxon>Sclerodermatineae</taxon>
        <taxon>Sclerodermataceae</taxon>
        <taxon>Scleroderma</taxon>
    </lineage>
</organism>
<dbReference type="SUPFAM" id="SSF55120">
    <property type="entry name" value="Pseudouridine synthase"/>
    <property type="match status" value="1"/>
</dbReference>
<evidence type="ECO:0000256" key="1">
    <source>
        <dbReference type="ARBA" id="ARBA00009375"/>
    </source>
</evidence>
<evidence type="ECO:0000256" key="3">
    <source>
        <dbReference type="ARBA" id="ARBA00023235"/>
    </source>
</evidence>
<dbReference type="InterPro" id="IPR001406">
    <property type="entry name" value="PsdUridine_synth_TruA"/>
</dbReference>
<dbReference type="InParanoid" id="A0A0C3AKJ3"/>
<protein>
    <recommendedName>
        <fullName evidence="5">Pseudouridine synthase I TruA alpha/beta domain-containing protein</fullName>
    </recommendedName>
</protein>
<reference evidence="6 7" key="1">
    <citation type="submission" date="2014-04" db="EMBL/GenBank/DDBJ databases">
        <authorList>
            <consortium name="DOE Joint Genome Institute"/>
            <person name="Kuo A."/>
            <person name="Kohler A."/>
            <person name="Nagy L.G."/>
            <person name="Floudas D."/>
            <person name="Copeland A."/>
            <person name="Barry K.W."/>
            <person name="Cichocki N."/>
            <person name="Veneault-Fourrey C."/>
            <person name="LaButti K."/>
            <person name="Lindquist E.A."/>
            <person name="Lipzen A."/>
            <person name="Lundell T."/>
            <person name="Morin E."/>
            <person name="Murat C."/>
            <person name="Sun H."/>
            <person name="Tunlid A."/>
            <person name="Henrissat B."/>
            <person name="Grigoriev I.V."/>
            <person name="Hibbett D.S."/>
            <person name="Martin F."/>
            <person name="Nordberg H.P."/>
            <person name="Cantor M.N."/>
            <person name="Hua S.X."/>
        </authorList>
    </citation>
    <scope>NUCLEOTIDE SEQUENCE [LARGE SCALE GENOMIC DNA]</scope>
    <source>
        <strain evidence="6 7">Foug A</strain>
    </source>
</reference>
<comment type="similarity">
    <text evidence="1">Belongs to the tRNA pseudouridine synthase TruA family.</text>
</comment>
<evidence type="ECO:0000313" key="7">
    <source>
        <dbReference type="Proteomes" id="UP000053989"/>
    </source>
</evidence>
<keyword evidence="2" id="KW-0819">tRNA processing</keyword>
<feature type="region of interest" description="Disordered" evidence="4">
    <location>
        <begin position="137"/>
        <end position="209"/>
    </location>
</feature>
<dbReference type="Gene3D" id="3.30.70.660">
    <property type="entry name" value="Pseudouridine synthase I, catalytic domain, C-terminal subdomain"/>
    <property type="match status" value="1"/>
</dbReference>
<feature type="region of interest" description="Disordered" evidence="4">
    <location>
        <begin position="25"/>
        <end position="45"/>
    </location>
</feature>
<dbReference type="Gene3D" id="3.30.70.580">
    <property type="entry name" value="Pseudouridine synthase I, catalytic domain, N-terminal subdomain"/>
    <property type="match status" value="1"/>
</dbReference>
<dbReference type="Pfam" id="PF01416">
    <property type="entry name" value="PseudoU_synth_1"/>
    <property type="match status" value="1"/>
</dbReference>
<dbReference type="GO" id="GO:0005634">
    <property type="term" value="C:nucleus"/>
    <property type="evidence" value="ECO:0007669"/>
    <property type="project" value="TreeGrafter"/>
</dbReference>
<dbReference type="STRING" id="1036808.A0A0C3AKJ3"/>
<evidence type="ECO:0000259" key="5">
    <source>
        <dbReference type="Pfam" id="PF01416"/>
    </source>
</evidence>
<evidence type="ECO:0000313" key="6">
    <source>
        <dbReference type="EMBL" id="KIM65467.1"/>
    </source>
</evidence>
<dbReference type="FunCoup" id="A0A0C3AKJ3">
    <property type="interactions" value="525"/>
</dbReference>
<evidence type="ECO:0000256" key="2">
    <source>
        <dbReference type="ARBA" id="ARBA00022694"/>
    </source>
</evidence>
<proteinExistence type="inferred from homology"/>